<dbReference type="InterPro" id="IPR036942">
    <property type="entry name" value="Beta-barrel_TonB_sf"/>
</dbReference>
<keyword evidence="11 12" id="KW-0998">Cell outer membrane</keyword>
<comment type="similarity">
    <text evidence="12 13">Belongs to the TonB-dependent receptor family.</text>
</comment>
<dbReference type="InterPro" id="IPR037066">
    <property type="entry name" value="Plug_dom_sf"/>
</dbReference>
<dbReference type="Proteomes" id="UP000015527">
    <property type="component" value="Unassembled WGS sequence"/>
</dbReference>
<evidence type="ECO:0000256" key="11">
    <source>
        <dbReference type="ARBA" id="ARBA00023237"/>
    </source>
</evidence>
<keyword evidence="4" id="KW-0410">Iron transport</keyword>
<feature type="chain" id="PRO_5004575938" description="Secretin/TonB short N-terminal domain-containing protein" evidence="14">
    <location>
        <begin position="20"/>
        <end position="906"/>
    </location>
</feature>
<comment type="subcellular location">
    <subcellularLocation>
        <location evidence="1 12">Cell outer membrane</location>
        <topology evidence="1 12">Multi-pass membrane protein</topology>
    </subcellularLocation>
</comment>
<keyword evidence="5 12" id="KW-0812">Transmembrane</keyword>
<evidence type="ECO:0000256" key="7">
    <source>
        <dbReference type="ARBA" id="ARBA00023004"/>
    </source>
</evidence>
<gene>
    <name evidence="16" type="ORF">L284_22115</name>
</gene>
<dbReference type="SUPFAM" id="SSF56935">
    <property type="entry name" value="Porins"/>
    <property type="match status" value="1"/>
</dbReference>
<sequence>MSCSLALACLTAPASQALAQGARSTLDVRAQPLGSALEELSRQSGTDILFRSDNVAGKRSVEVSGTMSVRQALDRLLKGTGLTYGIGASGAIVVKPEPARTVDIAEGLYGGEIVVTGVAAKTSKFKTSYAVSTLDQAQVVKSAPQSTADLIGKIPGFYAEASGGESNNNISARGLPGTDGTRFLALQEDGMLLFQDPNEIYLNGDSLLRLDIMTERVEAVRFGSAPIFTSNAPAGVINYITRKGGEEAKGALRVTVEDRGQKRLDGFASGPLGGDWYYAAGGFIRVSDGYRNPGYTTDKGGQFRVNLTRRFASGELTAYAKYIDETNAFYLPIPLKDPRDGSSLAGLVDPLRGTMLSNANRSYVLPTFTGSQGQSFQRDLADGRHARAFMTGLDFDIDLGGGWSVSNKLRYLRATIDLDTLFSTTGLSDYRTYAANKLQAARGAFGAGVSELRYVLADARGADGGRVAWDPSGSRGLVTEQSYRYVPMKGTSVIDDFRLSKDVFGFGPGRHTLTAGLSYSRATLRHQRLLQDSLHEVGQDRRRLDLLALDAAGTVLGSVTDNGFLRYGSYYIGGRAESDRYAVYIADAWQVSEALSIDLGFRNEWYDQTGVRWLTETRNLGDPTTMADDAVQGNSGRTAIYRDKADNQAWTIGANYEFSRRFAVFSRFTKSFRSRNVWATVTDSANPDDEITGAELGVKYNSPTFSLFATGFYSDFNRLSISGPTVNPLTGTNESSTYWGKLKVYGIESEAVWRPVEAFELSGSVTVQRPRQRDLQEGRYGNLGEIYDGKLPSRVPEVIARVTPTVFFDLGPVPMTFYGTVAHTGRRYVDALNSTKLPAYTVLDLGITARIGDFDLQGTVTNLTNEIGITEGNPRVDALTGQGTNVVGFGRPIFGRTFRLVGTWNF</sequence>
<reference evidence="16 17" key="1">
    <citation type="journal article" date="2013" name="Genome Announc.">
        <title>Genome Sequence of Novosphingobium lindaniclasticum LE124T, Isolated from a Hexachlorocyclohexane Dumpsite.</title>
        <authorList>
            <person name="Saxena A."/>
            <person name="Nayyar N."/>
            <person name="Sangwan N."/>
            <person name="Kumari R."/>
            <person name="Khurana J.P."/>
            <person name="Lal R."/>
        </authorList>
    </citation>
    <scope>NUCLEOTIDE SEQUENCE [LARGE SCALE GENOMIC DNA]</scope>
    <source>
        <strain evidence="16 17">LE124</strain>
    </source>
</reference>
<dbReference type="InterPro" id="IPR000531">
    <property type="entry name" value="Beta-barrel_TonB"/>
</dbReference>
<keyword evidence="6 14" id="KW-0732">Signal</keyword>
<dbReference type="Pfam" id="PF00593">
    <property type="entry name" value="TonB_dep_Rec_b-barrel"/>
    <property type="match status" value="1"/>
</dbReference>
<keyword evidence="8" id="KW-0406">Ion transport</keyword>
<dbReference type="eggNOG" id="COG4773">
    <property type="taxonomic scope" value="Bacteria"/>
</dbReference>
<dbReference type="PATRIC" id="fig|1096930.3.peg.4348"/>
<evidence type="ECO:0000256" key="6">
    <source>
        <dbReference type="ARBA" id="ARBA00022729"/>
    </source>
</evidence>
<evidence type="ECO:0000259" key="15">
    <source>
        <dbReference type="SMART" id="SM00965"/>
    </source>
</evidence>
<keyword evidence="17" id="KW-1185">Reference proteome</keyword>
<dbReference type="PANTHER" id="PTHR32552">
    <property type="entry name" value="FERRICHROME IRON RECEPTOR-RELATED"/>
    <property type="match status" value="1"/>
</dbReference>
<dbReference type="Gene3D" id="2.40.170.20">
    <property type="entry name" value="TonB-dependent receptor, beta-barrel domain"/>
    <property type="match status" value="1"/>
</dbReference>
<keyword evidence="7" id="KW-0408">Iron</keyword>
<evidence type="ECO:0000256" key="8">
    <source>
        <dbReference type="ARBA" id="ARBA00023065"/>
    </source>
</evidence>
<evidence type="ECO:0000256" key="3">
    <source>
        <dbReference type="ARBA" id="ARBA00022452"/>
    </source>
</evidence>
<dbReference type="eggNOG" id="COG4774">
    <property type="taxonomic scope" value="Bacteria"/>
</dbReference>
<comment type="caution">
    <text evidence="16">The sequence shown here is derived from an EMBL/GenBank/DDBJ whole genome shotgun (WGS) entry which is preliminary data.</text>
</comment>
<protein>
    <recommendedName>
        <fullName evidence="15">Secretin/TonB short N-terminal domain-containing protein</fullName>
    </recommendedName>
</protein>
<evidence type="ECO:0000256" key="14">
    <source>
        <dbReference type="SAM" id="SignalP"/>
    </source>
</evidence>
<dbReference type="Gene3D" id="2.170.130.10">
    <property type="entry name" value="TonB-dependent receptor, plug domain"/>
    <property type="match status" value="1"/>
</dbReference>
<dbReference type="GO" id="GO:0009279">
    <property type="term" value="C:cell outer membrane"/>
    <property type="evidence" value="ECO:0007669"/>
    <property type="project" value="UniProtKB-SubCell"/>
</dbReference>
<evidence type="ECO:0000256" key="10">
    <source>
        <dbReference type="ARBA" id="ARBA00023136"/>
    </source>
</evidence>
<keyword evidence="9 13" id="KW-0798">TonB box</keyword>
<dbReference type="Gene3D" id="3.55.50.30">
    <property type="match status" value="1"/>
</dbReference>
<evidence type="ECO:0000256" key="9">
    <source>
        <dbReference type="ARBA" id="ARBA00023077"/>
    </source>
</evidence>
<dbReference type="Pfam" id="PF07715">
    <property type="entry name" value="Plug"/>
    <property type="match status" value="1"/>
</dbReference>
<keyword evidence="2 12" id="KW-0813">Transport</keyword>
<dbReference type="OrthoDB" id="7277632at2"/>
<evidence type="ECO:0000256" key="12">
    <source>
        <dbReference type="PROSITE-ProRule" id="PRU01360"/>
    </source>
</evidence>
<evidence type="ECO:0000256" key="4">
    <source>
        <dbReference type="ARBA" id="ARBA00022496"/>
    </source>
</evidence>
<dbReference type="GO" id="GO:0015344">
    <property type="term" value="F:siderophore uptake transmembrane transporter activity"/>
    <property type="evidence" value="ECO:0007669"/>
    <property type="project" value="TreeGrafter"/>
</dbReference>
<keyword evidence="3 12" id="KW-1134">Transmembrane beta strand</keyword>
<organism evidence="16 17">
    <name type="scientific">Novosphingobium lindaniclasticum LE124</name>
    <dbReference type="NCBI Taxonomy" id="1096930"/>
    <lineage>
        <taxon>Bacteria</taxon>
        <taxon>Pseudomonadati</taxon>
        <taxon>Pseudomonadota</taxon>
        <taxon>Alphaproteobacteria</taxon>
        <taxon>Sphingomonadales</taxon>
        <taxon>Sphingomonadaceae</taxon>
        <taxon>Novosphingobium</taxon>
    </lineage>
</organism>
<dbReference type="AlphaFoldDB" id="T0GVL9"/>
<dbReference type="RefSeq" id="WP_021236088.1">
    <property type="nucleotide sequence ID" value="NZ_ATHL01000151.1"/>
</dbReference>
<feature type="domain" description="Secretin/TonB short N-terminal" evidence="15">
    <location>
        <begin position="46"/>
        <end position="97"/>
    </location>
</feature>
<dbReference type="InterPro" id="IPR012910">
    <property type="entry name" value="Plug_dom"/>
</dbReference>
<feature type="signal peptide" evidence="14">
    <location>
        <begin position="1"/>
        <end position="19"/>
    </location>
</feature>
<dbReference type="EMBL" id="ATHL01000151">
    <property type="protein sequence ID" value="EQB08021.1"/>
    <property type="molecule type" value="Genomic_DNA"/>
</dbReference>
<evidence type="ECO:0000256" key="5">
    <source>
        <dbReference type="ARBA" id="ARBA00022692"/>
    </source>
</evidence>
<dbReference type="InterPro" id="IPR039426">
    <property type="entry name" value="TonB-dep_rcpt-like"/>
</dbReference>
<dbReference type="Pfam" id="PF07660">
    <property type="entry name" value="STN"/>
    <property type="match status" value="1"/>
</dbReference>
<dbReference type="PANTHER" id="PTHR32552:SF89">
    <property type="entry name" value="CATECHOLATE SIDEROPHORE RECEPTOR FIU"/>
    <property type="match status" value="1"/>
</dbReference>
<evidence type="ECO:0000313" key="16">
    <source>
        <dbReference type="EMBL" id="EQB08021.1"/>
    </source>
</evidence>
<evidence type="ECO:0000256" key="13">
    <source>
        <dbReference type="RuleBase" id="RU003357"/>
    </source>
</evidence>
<evidence type="ECO:0000256" key="1">
    <source>
        <dbReference type="ARBA" id="ARBA00004571"/>
    </source>
</evidence>
<evidence type="ECO:0000313" key="17">
    <source>
        <dbReference type="Proteomes" id="UP000015527"/>
    </source>
</evidence>
<dbReference type="PROSITE" id="PS52016">
    <property type="entry name" value="TONB_DEPENDENT_REC_3"/>
    <property type="match status" value="1"/>
</dbReference>
<evidence type="ECO:0000256" key="2">
    <source>
        <dbReference type="ARBA" id="ARBA00022448"/>
    </source>
</evidence>
<name>T0GVL9_9SPHN</name>
<proteinExistence type="inferred from homology"/>
<dbReference type="InterPro" id="IPR011662">
    <property type="entry name" value="Secretin/TonB_short_N"/>
</dbReference>
<keyword evidence="10 12" id="KW-0472">Membrane</keyword>
<accession>T0GVL9</accession>
<dbReference type="SMART" id="SM00965">
    <property type="entry name" value="STN"/>
    <property type="match status" value="1"/>
</dbReference>